<dbReference type="Pfam" id="PF13768">
    <property type="entry name" value="VWA_3"/>
    <property type="match status" value="2"/>
</dbReference>
<reference evidence="3 4" key="1">
    <citation type="submission" date="2021-04" db="EMBL/GenBank/DDBJ databases">
        <authorList>
            <person name="Bliznina A."/>
        </authorList>
    </citation>
    <scope>NUCLEOTIDE SEQUENCE [LARGE SCALE GENOMIC DNA]</scope>
</reference>
<evidence type="ECO:0000256" key="1">
    <source>
        <dbReference type="SAM" id="SignalP"/>
    </source>
</evidence>
<evidence type="ECO:0000313" key="4">
    <source>
        <dbReference type="Proteomes" id="UP001158576"/>
    </source>
</evidence>
<feature type="signal peptide" evidence="1">
    <location>
        <begin position="1"/>
        <end position="17"/>
    </location>
</feature>
<dbReference type="InterPro" id="IPR036465">
    <property type="entry name" value="vWFA_dom_sf"/>
</dbReference>
<evidence type="ECO:0000259" key="2">
    <source>
        <dbReference type="PROSITE" id="PS51468"/>
    </source>
</evidence>
<gene>
    <name evidence="3" type="ORF">OKIOD_LOCUS13036</name>
</gene>
<keyword evidence="1" id="KW-0732">Signal</keyword>
<dbReference type="InterPro" id="IPR002035">
    <property type="entry name" value="VWF_A"/>
</dbReference>
<dbReference type="PANTHER" id="PTHR10338">
    <property type="entry name" value="INTER-ALPHA-TRYPSIN INHIBITOR HEAVY CHAIN FAMILY MEMBER"/>
    <property type="match status" value="1"/>
</dbReference>
<feature type="chain" id="PRO_5046847173" evidence="1">
    <location>
        <begin position="18"/>
        <end position="1153"/>
    </location>
</feature>
<dbReference type="SUPFAM" id="SSF53300">
    <property type="entry name" value="vWA-like"/>
    <property type="match status" value="1"/>
</dbReference>
<organism evidence="3 4">
    <name type="scientific">Oikopleura dioica</name>
    <name type="common">Tunicate</name>
    <dbReference type="NCBI Taxonomy" id="34765"/>
    <lineage>
        <taxon>Eukaryota</taxon>
        <taxon>Metazoa</taxon>
        <taxon>Chordata</taxon>
        <taxon>Tunicata</taxon>
        <taxon>Appendicularia</taxon>
        <taxon>Copelata</taxon>
        <taxon>Oikopleuridae</taxon>
        <taxon>Oikopleura</taxon>
    </lineage>
</organism>
<dbReference type="InterPro" id="IPR013694">
    <property type="entry name" value="VIT"/>
</dbReference>
<protein>
    <submittedName>
        <fullName evidence="3">Oidioi.mRNA.OKI2018_I69.chr2.g4271.t1.cds</fullName>
    </submittedName>
</protein>
<evidence type="ECO:0000313" key="3">
    <source>
        <dbReference type="EMBL" id="CAG5109782.1"/>
    </source>
</evidence>
<dbReference type="InterPro" id="IPR050934">
    <property type="entry name" value="ITIH"/>
</dbReference>
<sequence length="1153" mass="128135">MIALIYLLMITVPPGGASCPPPSESISLENFILEATSRAIFQYCIATTPSSEELVQSENEIGTSPKQVAAKYCHSSGPMTRLEVQTPTIVLNRKLIGNSGIESVSRDVVEITTAKPVAIFNSALEHRVKAMDLAVSNHVDISHSILFREVMRDAQPGSTVFIVTSSRVPSINEDFMSAIGAAQASKIKISIIALDDEQSIGGRSLELYRVLAKFTNGRLYRIASADLSHVVPLIELSLTEGQASVLSRASNKDSASYHVSLDSTLKSLTIEAFCIGGGSPKVVLESHDLLPLVNSDSLDFSFFLVREINIGRYALNITCPSKGVSVEVRGETSVQFRVMNTDDSGLVVKSLSLEKNAKIEKTTIKQGHTRQHFAVLEDLNQSVRLKKSGSLITLPEEDDDELPFFPDFIIPKALDLSIIPQLAQVDATGDNGEEIHREEKQFLSHIKVEGDVTNMDFQPGETATIRLRVHNRKTLLHLTATDFEGWVSSITPTSTSPEDEYTSVEILVTAPNDVKIGSETSITVTARDDFLISVDSSSFSLSVGQTENPTVKKMVVDTNIDNRFGRTIVQSKVQNSHPTPRDAVFSVFLPDSAFITSYKLYIRNHTYQGEIIDPVHADKKTDWLSPSTVVPDKNDDHEWKVKVRMDSWDEALFELVYDEPMSKTDGKHPYHVNLQGKQPIEELDFKVSLYDSDGIADVHVINTEEEEDSDQIMSRTQVNRPFGGGLSGFGLASGKYDYHVTFVIDTSGSMFGEKLKASVDGILAALRGLTPADRFNIVSESVSDLTDTSFSHFTAGEDLVVLGKFVGDAPEFLDFTIEYRDVEDNLISFTKSVGVSQLDKTGDRAETIAKFSADQSDYNPIRQQWAVTAVHQLLKRRAQANNQVDFDELTKQAAKLSRKFKIVSPVVSFLVRRPKSRANLIDPANENGLREKRSAEIAESHEIHYQYRKLWWRSDEKDELEKSAEESLQNQHLQFAALTGFPLSFSRKLENSEEKVCLALPGGVVNGRVKLAENEEYSIVGDIRKYKLMSLNIRINEETIKVTNTSITINGKASTGHPTLRIEDNLVHFSPKEAKSSFTIHRLGRRLDLSAEIDLEETNGFLPSLLEVESLLLEEITEKHKTAMLWVHGKHLLAHREENCWKLDAEQVDSLFA</sequence>
<dbReference type="PROSITE" id="PS51468">
    <property type="entry name" value="VIT"/>
    <property type="match status" value="1"/>
</dbReference>
<keyword evidence="4" id="KW-1185">Reference proteome</keyword>
<proteinExistence type="predicted"/>
<accession>A0ABN7T2C8</accession>
<dbReference type="EMBL" id="OU015567">
    <property type="protein sequence ID" value="CAG5109782.1"/>
    <property type="molecule type" value="Genomic_DNA"/>
</dbReference>
<feature type="domain" description="VIT" evidence="2">
    <location>
        <begin position="535"/>
        <end position="659"/>
    </location>
</feature>
<name>A0ABN7T2C8_OIKDI</name>
<dbReference type="Proteomes" id="UP001158576">
    <property type="component" value="Chromosome 2"/>
</dbReference>
<dbReference type="Pfam" id="PF08487">
    <property type="entry name" value="VIT"/>
    <property type="match status" value="1"/>
</dbReference>
<dbReference type="SMART" id="SM00609">
    <property type="entry name" value="VIT"/>
    <property type="match status" value="1"/>
</dbReference>
<dbReference type="PANTHER" id="PTHR10338:SF108">
    <property type="entry name" value="INTER-ALPHA-TRYPSIN INHIBITOR HEAVY CHAIN H4-LIKE PROTEIN"/>
    <property type="match status" value="1"/>
</dbReference>